<feature type="region of interest" description="Disordered" evidence="1">
    <location>
        <begin position="18"/>
        <end position="43"/>
    </location>
</feature>
<dbReference type="KEGG" id="kps:KPNJ2_02335"/>
<protein>
    <submittedName>
        <fullName evidence="2">Uncharacterized protein</fullName>
    </submittedName>
</protein>
<feature type="compositionally biased region" description="Basic residues" evidence="1">
    <location>
        <begin position="18"/>
        <end position="27"/>
    </location>
</feature>
<accession>W8UJA7</accession>
<dbReference type="PATRIC" id="fig|1420013.3.peg.2201"/>
<organism evidence="2 3">
    <name type="scientific">Klebsiella pneumoniae 30684/NJST258_2</name>
    <dbReference type="NCBI Taxonomy" id="1420013"/>
    <lineage>
        <taxon>Bacteria</taxon>
        <taxon>Pseudomonadati</taxon>
        <taxon>Pseudomonadota</taxon>
        <taxon>Gammaproteobacteria</taxon>
        <taxon>Enterobacterales</taxon>
        <taxon>Enterobacteriaceae</taxon>
        <taxon>Klebsiella/Raoultella group</taxon>
        <taxon>Klebsiella</taxon>
        <taxon>Klebsiella pneumoniae complex</taxon>
    </lineage>
</organism>
<evidence type="ECO:0000313" key="3">
    <source>
        <dbReference type="Proteomes" id="UP000019586"/>
    </source>
</evidence>
<dbReference type="Proteomes" id="UP000019586">
    <property type="component" value="Chromosome"/>
</dbReference>
<gene>
    <name evidence="2" type="ORF">KPNJ2_02335</name>
</gene>
<evidence type="ECO:0000256" key="1">
    <source>
        <dbReference type="SAM" id="MobiDB-lite"/>
    </source>
</evidence>
<name>W8UJA7_KLEPN</name>
<dbReference type="EMBL" id="CP006918">
    <property type="protein sequence ID" value="AHM79115.1"/>
    <property type="molecule type" value="Genomic_DNA"/>
</dbReference>
<dbReference type="AlphaFoldDB" id="W8UJA7"/>
<proteinExistence type="predicted"/>
<dbReference type="HOGENOM" id="CLU_2479223_0_0_6"/>
<evidence type="ECO:0000313" key="2">
    <source>
        <dbReference type="EMBL" id="AHM79115.1"/>
    </source>
</evidence>
<sequence length="87" mass="9712">MLFCYVCRFMLRRPAQKVKGGVSRRHAAAPAPAHTTDDKKPGRDRVLINAINTTFLNSASVTKARKKPSPSLQGELIPLYVKFVFIN</sequence>
<reference evidence="2 3" key="1">
    <citation type="journal article" date="2014" name="Proc. Natl. Acad. Sci. U.S.A.">
        <title>Molecular dissection of the evolution of carbapenem-resistant multilocus sequence type 258 Klebsiella pneumoniae.</title>
        <authorList>
            <person name="Deleo F.R."/>
            <person name="Chen L."/>
            <person name="Porcella S.F."/>
            <person name="Martens C.A."/>
            <person name="Kobayashi S.D."/>
            <person name="Porter A.R."/>
            <person name="Chavda K.D."/>
            <person name="Jacobs M.R."/>
            <person name="Mathema B."/>
            <person name="Olsen R.J."/>
            <person name="Bonomo R.A."/>
            <person name="Musser J.M."/>
            <person name="Kreiswirth B.N."/>
        </authorList>
    </citation>
    <scope>NUCLEOTIDE SEQUENCE [LARGE SCALE GENOMIC DNA]</scope>
    <source>
        <strain evidence="2">30684/NJST258_2</strain>
    </source>
</reference>